<sequence>MQGYTKQTFKYIKRSPFITMSHLRYPMNSKHKGYYGLSGTLEKHLSEVLAEDKGDVHTPPELAEEISIQECSSNLFFFSGNWYGFRCLHEGMVSPSEAPCDPGTRSCHNTKCPRALTKATSSAIAENVNAGSMVIMDIEERLSLLKTHVVTGTITITLFGPPSSCLDSGTLFLNW</sequence>
<evidence type="ECO:0000313" key="1">
    <source>
        <dbReference type="EMBL" id="EOB08472.1"/>
    </source>
</evidence>
<dbReference type="AlphaFoldDB" id="R0KEK5"/>
<gene>
    <name evidence="1" type="ORF">Anapl_08344</name>
</gene>
<name>R0KEK5_ANAPL</name>
<dbReference type="Proteomes" id="UP000296049">
    <property type="component" value="Unassembled WGS sequence"/>
</dbReference>
<accession>R0KEK5</accession>
<proteinExistence type="predicted"/>
<protein>
    <submittedName>
        <fullName evidence="1">Uncharacterized protein</fullName>
    </submittedName>
</protein>
<reference evidence="2" key="1">
    <citation type="journal article" date="2013" name="Nat. Genet.">
        <title>The duck genome and transcriptome provide insight into an avian influenza virus reservoir species.</title>
        <authorList>
            <person name="Huang Y."/>
            <person name="Li Y."/>
            <person name="Burt D.W."/>
            <person name="Chen H."/>
            <person name="Zhang Y."/>
            <person name="Qian W."/>
            <person name="Kim H."/>
            <person name="Gan S."/>
            <person name="Zhao Y."/>
            <person name="Li J."/>
            <person name="Yi K."/>
            <person name="Feng H."/>
            <person name="Zhu P."/>
            <person name="Li B."/>
            <person name="Liu Q."/>
            <person name="Fairley S."/>
            <person name="Magor K.E."/>
            <person name="Du Z."/>
            <person name="Hu X."/>
            <person name="Goodman L."/>
            <person name="Tafer H."/>
            <person name="Vignal A."/>
            <person name="Lee T."/>
            <person name="Kim K.W."/>
            <person name="Sheng Z."/>
            <person name="An Y."/>
            <person name="Searle S."/>
            <person name="Herrero J."/>
            <person name="Groenen M.A."/>
            <person name="Crooijmans R.P."/>
            <person name="Faraut T."/>
            <person name="Cai Q."/>
            <person name="Webster R.G."/>
            <person name="Aldridge J.R."/>
            <person name="Warren W.C."/>
            <person name="Bartschat S."/>
            <person name="Kehr S."/>
            <person name="Marz M."/>
            <person name="Stadler P.F."/>
            <person name="Smith J."/>
            <person name="Kraus R.H."/>
            <person name="Zhao Y."/>
            <person name="Ren L."/>
            <person name="Fei J."/>
            <person name="Morisson M."/>
            <person name="Kaiser P."/>
            <person name="Griffin D.K."/>
            <person name="Rao M."/>
            <person name="Pitel F."/>
            <person name="Wang J."/>
            <person name="Li N."/>
        </authorList>
    </citation>
    <scope>NUCLEOTIDE SEQUENCE [LARGE SCALE GENOMIC DNA]</scope>
</reference>
<keyword evidence="2" id="KW-1185">Reference proteome</keyword>
<organism evidence="1 2">
    <name type="scientific">Anas platyrhynchos</name>
    <name type="common">Mallard</name>
    <name type="synonym">Anas boschas</name>
    <dbReference type="NCBI Taxonomy" id="8839"/>
    <lineage>
        <taxon>Eukaryota</taxon>
        <taxon>Metazoa</taxon>
        <taxon>Chordata</taxon>
        <taxon>Craniata</taxon>
        <taxon>Vertebrata</taxon>
        <taxon>Euteleostomi</taxon>
        <taxon>Archelosauria</taxon>
        <taxon>Archosauria</taxon>
        <taxon>Dinosauria</taxon>
        <taxon>Saurischia</taxon>
        <taxon>Theropoda</taxon>
        <taxon>Coelurosauria</taxon>
        <taxon>Aves</taxon>
        <taxon>Neognathae</taxon>
        <taxon>Galloanserae</taxon>
        <taxon>Anseriformes</taxon>
        <taxon>Anatidae</taxon>
        <taxon>Anatinae</taxon>
        <taxon>Anas</taxon>
    </lineage>
</organism>
<dbReference type="EMBL" id="KB742444">
    <property type="protein sequence ID" value="EOB08472.1"/>
    <property type="molecule type" value="Genomic_DNA"/>
</dbReference>
<evidence type="ECO:0000313" key="2">
    <source>
        <dbReference type="Proteomes" id="UP000296049"/>
    </source>
</evidence>